<organism evidence="1 2">
    <name type="scientific">Bergeyella zoohelcum</name>
    <dbReference type="NCBI Taxonomy" id="1015"/>
    <lineage>
        <taxon>Bacteria</taxon>
        <taxon>Pseudomonadati</taxon>
        <taxon>Bacteroidota</taxon>
        <taxon>Flavobacteriia</taxon>
        <taxon>Flavobacteriales</taxon>
        <taxon>Weeksellaceae</taxon>
        <taxon>Bergeyella</taxon>
    </lineage>
</organism>
<accession>A0A376BY44</accession>
<name>A0A376BY44_9FLAO</name>
<reference evidence="1 2" key="1">
    <citation type="submission" date="2018-06" db="EMBL/GenBank/DDBJ databases">
        <authorList>
            <consortium name="Pathogen Informatics"/>
            <person name="Doyle S."/>
        </authorList>
    </citation>
    <scope>NUCLEOTIDE SEQUENCE [LARGE SCALE GENOMIC DNA]</scope>
    <source>
        <strain evidence="1 2">NCTC11661</strain>
    </source>
</reference>
<protein>
    <recommendedName>
        <fullName evidence="3">Lipoprotein</fullName>
    </recommendedName>
</protein>
<dbReference type="Proteomes" id="UP000255515">
    <property type="component" value="Unassembled WGS sequence"/>
</dbReference>
<dbReference type="EMBL" id="UFTJ01000001">
    <property type="protein sequence ID" value="SSZ46566.1"/>
    <property type="molecule type" value="Genomic_DNA"/>
</dbReference>
<gene>
    <name evidence="1" type="ORF">NCTC11661_00210</name>
</gene>
<proteinExistence type="predicted"/>
<sequence>MIKNLLACAVMFTAFTSCRHEELKEINADYSVQEMSIGRKLGNPYSVKNMAKAYSDIMNDSKISKSNAMGKESNHFDVKTTHLYVMYKFQNEEEYANFKADSTIISFDYPLDYEFTDEELEARPALPEGELPTLYATIKADSDVKDKYPYKLLEELYIPEEDEFFEETDGNAEKSVNPNSISSRSDLLTHLLVRAYENTGNVYEVTTNHENRWIFGRKWYPSGRILVHDDVIGKDVPVVGAQVLIRQWFTVRQAITDGNGSFTAGSVRGRAKYVLQWERYHYSIRNGSFFQAETKSSTKNREAWYPTLNNDRDKYFAIIHQAAHDYYYGHRLGLQSPPMNNHFYPFIGRLGQIKIAARLTTNHSVPSSFSHIRNELTFGLLAQVHVKKYKEPADEIYGTTIHELAHAAHSIVDRASYDNLVRDSFLSFSSQTRNRNRRLIESWAVTVEILLTLDRYKNKYNLGYYSLYNKKRRNNFQMYRIMDSNSYTSGGYDMIDDYNQRAHHGESYPMDRVKNYTPRQLEDALVGARHWYQWRDNVKRRYHNPTSVYLDELFSNWQD</sequence>
<evidence type="ECO:0008006" key="3">
    <source>
        <dbReference type="Google" id="ProtNLM"/>
    </source>
</evidence>
<dbReference type="PROSITE" id="PS51257">
    <property type="entry name" value="PROKAR_LIPOPROTEIN"/>
    <property type="match status" value="1"/>
</dbReference>
<evidence type="ECO:0000313" key="1">
    <source>
        <dbReference type="EMBL" id="SSZ46566.1"/>
    </source>
</evidence>
<evidence type="ECO:0000313" key="2">
    <source>
        <dbReference type="Proteomes" id="UP000255515"/>
    </source>
</evidence>
<dbReference type="AlphaFoldDB" id="A0A376BY44"/>